<organism evidence="3 4">
    <name type="scientific">Mariniblastus fucicola</name>
    <dbReference type="NCBI Taxonomy" id="980251"/>
    <lineage>
        <taxon>Bacteria</taxon>
        <taxon>Pseudomonadati</taxon>
        <taxon>Planctomycetota</taxon>
        <taxon>Planctomycetia</taxon>
        <taxon>Pirellulales</taxon>
        <taxon>Pirellulaceae</taxon>
        <taxon>Mariniblastus</taxon>
    </lineage>
</organism>
<evidence type="ECO:0000259" key="2">
    <source>
        <dbReference type="Pfam" id="PF07587"/>
    </source>
</evidence>
<feature type="domain" description="DUF1553" evidence="2">
    <location>
        <begin position="329"/>
        <end position="457"/>
    </location>
</feature>
<dbReference type="Pfam" id="PF07583">
    <property type="entry name" value="PSCyt2"/>
    <property type="match status" value="1"/>
</dbReference>
<protein>
    <recommendedName>
        <fullName evidence="5">Cytochrome c domain-containing protein</fullName>
    </recommendedName>
</protein>
<evidence type="ECO:0000259" key="1">
    <source>
        <dbReference type="Pfam" id="PF07583"/>
    </source>
</evidence>
<evidence type="ECO:0008006" key="5">
    <source>
        <dbReference type="Google" id="ProtNLM"/>
    </source>
</evidence>
<sequence>MVMKSNLSGFGSASRWMALSAVTVASCVFVSPAISVAQDAKQVSTRRNPEPRKTSALPTQVSRINELIERDWAEYELKPSKDATDGEWCRRVFLDVIGRTPTVDEARSFMASKEDDKRLALVKKLLYSDDYTEEFARNWTTVWTNLLIGRTGGTANNSMINREGMQKYLRDSFARGKPYDRMVDDLITATGTTAPGDPDFNGATNFLIDKVNQEDATLATSATTRVFLGLQVQCAQCHKHPFNEWEQETYWQMNAFFRQVKAFPRRMRAETGANAELADQDFASRRRRDFEEAEIYFESRNGLMQVAWPVFVDGAEIGRSGLVNVVNRRQELSKLIQKSPFLDQTIANRMWAHFLGYGFTSPVDDLGPHNIPSNPELLEYLGSEFRTAQYDLRELMKWIVLSKPYALSSRQTKANESDDPLQGVAPRFSHFYIRQMQPEQLYESLLVNTEAASRGTYEEQERRKSRWLQQFNRAFGTDEGGESTDFNGTIPQVLMMFNGEMIQEATKANGGSVISQLVASGGTPRDKVNKLFFAGLSRPPSSQETRMAMGLIQSQGDLGEGLRDLWWVILNSNEFIFNH</sequence>
<dbReference type="Proteomes" id="UP000322214">
    <property type="component" value="Chromosome"/>
</dbReference>
<dbReference type="PANTHER" id="PTHR35889">
    <property type="entry name" value="CYCLOINULO-OLIGOSACCHARIDE FRUCTANOTRANSFERASE-RELATED"/>
    <property type="match status" value="1"/>
</dbReference>
<dbReference type="Pfam" id="PF07587">
    <property type="entry name" value="PSD1"/>
    <property type="match status" value="1"/>
</dbReference>
<dbReference type="AlphaFoldDB" id="A0A5B9P441"/>
<dbReference type="PROSITE" id="PS51257">
    <property type="entry name" value="PROKAR_LIPOPROTEIN"/>
    <property type="match status" value="1"/>
</dbReference>
<feature type="domain" description="DUF1549" evidence="1">
    <location>
        <begin position="64"/>
        <end position="261"/>
    </location>
</feature>
<dbReference type="KEGG" id="mff:MFFC18_12430"/>
<keyword evidence="4" id="KW-1185">Reference proteome</keyword>
<evidence type="ECO:0000313" key="4">
    <source>
        <dbReference type="Proteomes" id="UP000322214"/>
    </source>
</evidence>
<evidence type="ECO:0000313" key="3">
    <source>
        <dbReference type="EMBL" id="QEG21387.1"/>
    </source>
</evidence>
<dbReference type="EMBL" id="CP042912">
    <property type="protein sequence ID" value="QEG21387.1"/>
    <property type="molecule type" value="Genomic_DNA"/>
</dbReference>
<proteinExistence type="predicted"/>
<name>A0A5B9P441_9BACT</name>
<dbReference type="STRING" id="980251.GCA_001642875_01632"/>
<gene>
    <name evidence="3" type="ORF">MFFC18_12430</name>
</gene>
<dbReference type="InterPro" id="IPR011444">
    <property type="entry name" value="DUF1549"/>
</dbReference>
<dbReference type="InterPro" id="IPR022655">
    <property type="entry name" value="DUF1553"/>
</dbReference>
<dbReference type="PANTHER" id="PTHR35889:SF3">
    <property type="entry name" value="F-BOX DOMAIN-CONTAINING PROTEIN"/>
    <property type="match status" value="1"/>
</dbReference>
<accession>A0A5B9P441</accession>
<reference evidence="3 4" key="1">
    <citation type="submission" date="2019-08" db="EMBL/GenBank/DDBJ databases">
        <title>Deep-cultivation of Planctomycetes and their phenomic and genomic characterization uncovers novel biology.</title>
        <authorList>
            <person name="Wiegand S."/>
            <person name="Jogler M."/>
            <person name="Boedeker C."/>
            <person name="Pinto D."/>
            <person name="Vollmers J."/>
            <person name="Rivas-Marin E."/>
            <person name="Kohn T."/>
            <person name="Peeters S.H."/>
            <person name="Heuer A."/>
            <person name="Rast P."/>
            <person name="Oberbeckmann S."/>
            <person name="Bunk B."/>
            <person name="Jeske O."/>
            <person name="Meyerdierks A."/>
            <person name="Storesund J.E."/>
            <person name="Kallscheuer N."/>
            <person name="Luecker S."/>
            <person name="Lage O.M."/>
            <person name="Pohl T."/>
            <person name="Merkel B.J."/>
            <person name="Hornburger P."/>
            <person name="Mueller R.-W."/>
            <person name="Bruemmer F."/>
            <person name="Labrenz M."/>
            <person name="Spormann A.M."/>
            <person name="Op den Camp H."/>
            <person name="Overmann J."/>
            <person name="Amann R."/>
            <person name="Jetten M.S.M."/>
            <person name="Mascher T."/>
            <person name="Medema M.H."/>
            <person name="Devos D.P."/>
            <person name="Kaster A.-K."/>
            <person name="Ovreas L."/>
            <person name="Rohde M."/>
            <person name="Galperin M.Y."/>
            <person name="Jogler C."/>
        </authorList>
    </citation>
    <scope>NUCLEOTIDE SEQUENCE [LARGE SCALE GENOMIC DNA]</scope>
    <source>
        <strain evidence="3 4">FC18</strain>
    </source>
</reference>